<feature type="domain" description="C2H2-type" evidence="7">
    <location>
        <begin position="341"/>
        <end position="370"/>
    </location>
</feature>
<dbReference type="InterPro" id="IPR013087">
    <property type="entry name" value="Znf_C2H2_type"/>
</dbReference>
<protein>
    <recommendedName>
        <fullName evidence="7">C2H2-type domain-containing protein</fullName>
    </recommendedName>
</protein>
<dbReference type="FunFam" id="3.30.160.60:FF:001732">
    <property type="entry name" value="Zgc:162936"/>
    <property type="match status" value="1"/>
</dbReference>
<dbReference type="GO" id="GO:0000978">
    <property type="term" value="F:RNA polymerase II cis-regulatory region sequence-specific DNA binding"/>
    <property type="evidence" value="ECO:0007669"/>
    <property type="project" value="TreeGrafter"/>
</dbReference>
<evidence type="ECO:0000256" key="2">
    <source>
        <dbReference type="ARBA" id="ARBA00022737"/>
    </source>
</evidence>
<dbReference type="GO" id="GO:0005634">
    <property type="term" value="C:nucleus"/>
    <property type="evidence" value="ECO:0007669"/>
    <property type="project" value="UniProtKB-ARBA"/>
</dbReference>
<evidence type="ECO:0000313" key="9">
    <source>
        <dbReference type="Proteomes" id="UP000008281"/>
    </source>
</evidence>
<feature type="region of interest" description="Disordered" evidence="6">
    <location>
        <begin position="274"/>
        <end position="334"/>
    </location>
</feature>
<name>E3MAB8_CAERE</name>
<dbReference type="InterPro" id="IPR050329">
    <property type="entry name" value="GLI_C2H2-zinc-finger"/>
</dbReference>
<dbReference type="PANTHER" id="PTHR19818:SF163">
    <property type="entry name" value="C2H2-TYPE DOMAIN-CONTAINING PROTEIN"/>
    <property type="match status" value="1"/>
</dbReference>
<dbReference type="OrthoDB" id="654211at2759"/>
<keyword evidence="9" id="KW-1185">Reference proteome</keyword>
<accession>E3MAB8</accession>
<dbReference type="GO" id="GO:0045944">
    <property type="term" value="P:positive regulation of transcription by RNA polymerase II"/>
    <property type="evidence" value="ECO:0007669"/>
    <property type="project" value="UniProtKB-ARBA"/>
</dbReference>
<reference evidence="8" key="1">
    <citation type="submission" date="2007-07" db="EMBL/GenBank/DDBJ databases">
        <title>PCAP assembly of the Caenorhabditis remanei genome.</title>
        <authorList>
            <consortium name="The Caenorhabditis remanei Sequencing Consortium"/>
            <person name="Wilson R.K."/>
        </authorList>
    </citation>
    <scope>NUCLEOTIDE SEQUENCE [LARGE SCALE GENOMIC DNA]</scope>
    <source>
        <strain evidence="8">PB4641</strain>
    </source>
</reference>
<dbReference type="GO" id="GO:0008270">
    <property type="term" value="F:zinc ion binding"/>
    <property type="evidence" value="ECO:0007669"/>
    <property type="project" value="UniProtKB-KW"/>
</dbReference>
<dbReference type="SMART" id="SM00355">
    <property type="entry name" value="ZnF_C2H2"/>
    <property type="match status" value="2"/>
</dbReference>
<keyword evidence="4" id="KW-0862">Zinc</keyword>
<feature type="region of interest" description="Disordered" evidence="6">
    <location>
        <begin position="142"/>
        <end position="174"/>
    </location>
</feature>
<evidence type="ECO:0000313" key="8">
    <source>
        <dbReference type="EMBL" id="EFO96793.1"/>
    </source>
</evidence>
<feature type="compositionally biased region" description="Polar residues" evidence="6">
    <location>
        <begin position="274"/>
        <end position="284"/>
    </location>
</feature>
<feature type="compositionally biased region" description="Low complexity" evidence="6">
    <location>
        <begin position="315"/>
        <end position="332"/>
    </location>
</feature>
<dbReference type="HOGENOM" id="CLU_624435_0_0_1"/>
<dbReference type="PROSITE" id="PS50157">
    <property type="entry name" value="ZINC_FINGER_C2H2_2"/>
    <property type="match status" value="2"/>
</dbReference>
<feature type="region of interest" description="Disordered" evidence="6">
    <location>
        <begin position="78"/>
        <end position="107"/>
    </location>
</feature>
<feature type="domain" description="C2H2-type" evidence="7">
    <location>
        <begin position="371"/>
        <end position="398"/>
    </location>
</feature>
<evidence type="ECO:0000256" key="4">
    <source>
        <dbReference type="ARBA" id="ARBA00022833"/>
    </source>
</evidence>
<dbReference type="SUPFAM" id="SSF57667">
    <property type="entry name" value="beta-beta-alpha zinc fingers"/>
    <property type="match status" value="1"/>
</dbReference>
<dbReference type="GO" id="GO:0005694">
    <property type="term" value="C:chromosome"/>
    <property type="evidence" value="ECO:0007669"/>
    <property type="project" value="UniProtKB-ARBA"/>
</dbReference>
<evidence type="ECO:0000256" key="5">
    <source>
        <dbReference type="PROSITE-ProRule" id="PRU00042"/>
    </source>
</evidence>
<dbReference type="OMA" id="CMHNNCG"/>
<evidence type="ECO:0000256" key="3">
    <source>
        <dbReference type="ARBA" id="ARBA00022771"/>
    </source>
</evidence>
<gene>
    <name evidence="8" type="ORF">CRE_17142</name>
</gene>
<dbReference type="GO" id="GO:0000981">
    <property type="term" value="F:DNA-binding transcription factor activity, RNA polymerase II-specific"/>
    <property type="evidence" value="ECO:0007669"/>
    <property type="project" value="TreeGrafter"/>
</dbReference>
<dbReference type="Proteomes" id="UP000008281">
    <property type="component" value="Unassembled WGS sequence"/>
</dbReference>
<evidence type="ECO:0000256" key="1">
    <source>
        <dbReference type="ARBA" id="ARBA00022723"/>
    </source>
</evidence>
<dbReference type="FunFam" id="3.30.160.60:FF:002725">
    <property type="entry name" value="Zinc finger protein B0310.2"/>
    <property type="match status" value="1"/>
</dbReference>
<dbReference type="InParanoid" id="E3MAB8"/>
<keyword evidence="1" id="KW-0479">Metal-binding</keyword>
<dbReference type="STRING" id="31234.E3MAB8"/>
<dbReference type="AlphaFoldDB" id="E3MAB8"/>
<feature type="compositionally biased region" description="Acidic residues" evidence="6">
    <location>
        <begin position="82"/>
        <end position="92"/>
    </location>
</feature>
<evidence type="ECO:0000259" key="7">
    <source>
        <dbReference type="PROSITE" id="PS50157"/>
    </source>
</evidence>
<keyword evidence="2" id="KW-0677">Repeat</keyword>
<dbReference type="Gene3D" id="3.30.160.60">
    <property type="entry name" value="Classic Zinc Finger"/>
    <property type="match status" value="2"/>
</dbReference>
<dbReference type="PROSITE" id="PS00028">
    <property type="entry name" value="ZINC_FINGER_C2H2_1"/>
    <property type="match status" value="2"/>
</dbReference>
<evidence type="ECO:0000256" key="6">
    <source>
        <dbReference type="SAM" id="MobiDB-lite"/>
    </source>
</evidence>
<dbReference type="PANTHER" id="PTHR19818">
    <property type="entry name" value="ZINC FINGER PROTEIN ZIC AND GLI"/>
    <property type="match status" value="1"/>
</dbReference>
<keyword evidence="3 5" id="KW-0863">Zinc-finger</keyword>
<sequence>MEHSHPLIEYFMETMVDPVVTALRKQNCSCAKQTATTLKTKIEKFGGELIDEISRLQNTTEVLQTMNYLLDTVDEVTQKEAEAEETEDEDEAPAPLVSPSLTSDEPSVDEMSITEMILLNALCSPPDSEPERMNTPISINIEPSSVLSPSPPSSADTSIVKEVSSMPSRKRAKRSLEDTVQMLSKENSMSPPPPTTVPHLPSLPFVLPQVSVPFSNSVMMQRWMGSPFTNPVYLNAMNMFQQQRQPTKSSEEHLAALMKMSMHAASFIQKVSPTRVPLQSSATDSDAEDVKVDVESDEGETVVSPSPSTADMTENESSSSSNSGPMTSPTSGDGDAAEKPFICMHNNCGKRFANKFLLKKHMFIHTGLRPHTCPHCHKKFNRKDNLLRHKKTHNPTDTPIVPHIPKNVFHGIPQLPNLHNLALPQSFNHFHALKMTMENGATAVRSLS</sequence>
<dbReference type="Pfam" id="PF00096">
    <property type="entry name" value="zf-C2H2"/>
    <property type="match status" value="2"/>
</dbReference>
<dbReference type="InterPro" id="IPR036236">
    <property type="entry name" value="Znf_C2H2_sf"/>
</dbReference>
<organism evidence="9">
    <name type="scientific">Caenorhabditis remanei</name>
    <name type="common">Caenorhabditis vulgaris</name>
    <dbReference type="NCBI Taxonomy" id="31234"/>
    <lineage>
        <taxon>Eukaryota</taxon>
        <taxon>Metazoa</taxon>
        <taxon>Ecdysozoa</taxon>
        <taxon>Nematoda</taxon>
        <taxon>Chromadorea</taxon>
        <taxon>Rhabditida</taxon>
        <taxon>Rhabditina</taxon>
        <taxon>Rhabditomorpha</taxon>
        <taxon>Rhabditoidea</taxon>
        <taxon>Rhabditidae</taxon>
        <taxon>Peloderinae</taxon>
        <taxon>Caenorhabditis</taxon>
    </lineage>
</organism>
<dbReference type="EMBL" id="DS268431">
    <property type="protein sequence ID" value="EFO96793.1"/>
    <property type="molecule type" value="Genomic_DNA"/>
</dbReference>
<dbReference type="eggNOG" id="KOG1721">
    <property type="taxonomic scope" value="Eukaryota"/>
</dbReference>
<proteinExistence type="predicted"/>